<reference evidence="2 3" key="1">
    <citation type="journal article" date="2020" name="Genomics">
        <title>Complete, high-quality genomes from long-read metagenomic sequencing of two wolf lichen thalli reveals enigmatic genome architecture.</title>
        <authorList>
            <person name="McKenzie S.K."/>
            <person name="Walston R.F."/>
            <person name="Allen J.L."/>
        </authorList>
    </citation>
    <scope>NUCLEOTIDE SEQUENCE [LARGE SCALE GENOMIC DNA]</scope>
    <source>
        <strain evidence="2">WasteWater1</strain>
    </source>
</reference>
<dbReference type="PANTHER" id="PTHR21310:SF15">
    <property type="entry name" value="AMINOGLYCOSIDE PHOSPHOTRANSFERASE DOMAIN-CONTAINING PROTEIN"/>
    <property type="match status" value="1"/>
</dbReference>
<dbReference type="SUPFAM" id="SSF56112">
    <property type="entry name" value="Protein kinase-like (PK-like)"/>
    <property type="match status" value="1"/>
</dbReference>
<gene>
    <name evidence="2" type="ORF">HO133_002436</name>
</gene>
<accession>A0A8H6CDF6</accession>
<dbReference type="PANTHER" id="PTHR21310">
    <property type="entry name" value="AMINOGLYCOSIDE PHOSPHOTRANSFERASE-RELATED-RELATED"/>
    <property type="match status" value="1"/>
</dbReference>
<keyword evidence="3" id="KW-1185">Reference proteome</keyword>
<evidence type="ECO:0000313" key="3">
    <source>
        <dbReference type="Proteomes" id="UP000593566"/>
    </source>
</evidence>
<dbReference type="Pfam" id="PF01636">
    <property type="entry name" value="APH"/>
    <property type="match status" value="1"/>
</dbReference>
<evidence type="ECO:0000259" key="1">
    <source>
        <dbReference type="Pfam" id="PF01636"/>
    </source>
</evidence>
<dbReference type="RefSeq" id="XP_037151015.1">
    <property type="nucleotide sequence ID" value="XM_037293362.1"/>
</dbReference>
<protein>
    <recommendedName>
        <fullName evidence="1">Aminoglycoside phosphotransferase domain-containing protein</fullName>
    </recommendedName>
</protein>
<sequence length="369" mass="41894">MAEVTHITKPGGDFDEWEIPADRHYTLTSTTFTKRQLRQQERYTNCKGELITVPWSRELLENERDALIFISQNTTIHVPKFLHFSLEGGVASITMEAVHGELMDDLVVTLNEKDRERLTSNVFLYINDTVLPQLHQLRSSTLGSVRGNIIPPYRLQTRARRAHYRSRKSATKDYVYCHNDLAQHNIVVNPETLQVASIIDWEFSGFYPSDFEYPFWLTTRAKRTDWGNEDPAVQRLIKLIDEPGKSKPTTALQPSLALTGFRCKRFSCAPMGGQHDSPARNIFAPLLVACEQGLHRHFESILSIHKSSFLKRIPASVPLIKDVHFPCCLILAARRNHSHLADVRIECRREYASVGAPEGAGDPVHGGDL</sequence>
<dbReference type="InterPro" id="IPR011009">
    <property type="entry name" value="Kinase-like_dom_sf"/>
</dbReference>
<dbReference type="Gene3D" id="3.90.1200.10">
    <property type="match status" value="1"/>
</dbReference>
<dbReference type="EMBL" id="JACCJB010000014">
    <property type="protein sequence ID" value="KAF6221580.1"/>
    <property type="molecule type" value="Genomic_DNA"/>
</dbReference>
<evidence type="ECO:0000313" key="2">
    <source>
        <dbReference type="EMBL" id="KAF6221580.1"/>
    </source>
</evidence>
<name>A0A8H6CDF6_9LECA</name>
<dbReference type="GeneID" id="59330849"/>
<comment type="caution">
    <text evidence="2">The sequence shown here is derived from an EMBL/GenBank/DDBJ whole genome shotgun (WGS) entry which is preliminary data.</text>
</comment>
<dbReference type="InterPro" id="IPR002575">
    <property type="entry name" value="Aminoglycoside_PTrfase"/>
</dbReference>
<dbReference type="CDD" id="cd05120">
    <property type="entry name" value="APH_ChoK_like"/>
    <property type="match status" value="1"/>
</dbReference>
<feature type="domain" description="Aminoglycoside phosphotransferase" evidence="1">
    <location>
        <begin position="104"/>
        <end position="208"/>
    </location>
</feature>
<proteinExistence type="predicted"/>
<dbReference type="AlphaFoldDB" id="A0A8H6CDF6"/>
<dbReference type="InterPro" id="IPR051678">
    <property type="entry name" value="AGP_Transferase"/>
</dbReference>
<dbReference type="Proteomes" id="UP000593566">
    <property type="component" value="Unassembled WGS sequence"/>
</dbReference>
<organism evidence="2 3">
    <name type="scientific">Letharia lupina</name>
    <dbReference type="NCBI Taxonomy" id="560253"/>
    <lineage>
        <taxon>Eukaryota</taxon>
        <taxon>Fungi</taxon>
        <taxon>Dikarya</taxon>
        <taxon>Ascomycota</taxon>
        <taxon>Pezizomycotina</taxon>
        <taxon>Lecanoromycetes</taxon>
        <taxon>OSLEUM clade</taxon>
        <taxon>Lecanoromycetidae</taxon>
        <taxon>Lecanorales</taxon>
        <taxon>Lecanorineae</taxon>
        <taxon>Parmeliaceae</taxon>
        <taxon>Letharia</taxon>
    </lineage>
</organism>